<sequence length="130" mass="15152">MFSARIIKEEDYTELLTWWKWHRFSPPLLEMLPNSGVMISKEGVNICAGYIYFTNSKICWIEFIVSNPNYRELDRKEAIKELILQLGYIAKDNGFKVAYTNLKNPSLIKFFSDVGYHEGSINTTEMISLL</sequence>
<dbReference type="AlphaFoldDB" id="A0A161SBJ6"/>
<accession>A0A161SBJ6</accession>
<reference evidence="1 2" key="1">
    <citation type="submission" date="2016-01" db="EMBL/GenBank/DDBJ databases">
        <title>Whole genome sequencing of Myroides marinus L41.</title>
        <authorList>
            <person name="Hong K.W."/>
        </authorList>
    </citation>
    <scope>NUCLEOTIDE SEQUENCE [LARGE SCALE GENOMIC DNA]</scope>
    <source>
        <strain evidence="1 2">L41</strain>
    </source>
</reference>
<dbReference type="EMBL" id="LQNU01000070">
    <property type="protein sequence ID" value="KZE77495.1"/>
    <property type="molecule type" value="Genomic_DNA"/>
</dbReference>
<keyword evidence="2" id="KW-1185">Reference proteome</keyword>
<comment type="caution">
    <text evidence="1">The sequence shown here is derived from an EMBL/GenBank/DDBJ whole genome shotgun (WGS) entry which is preliminary data.</text>
</comment>
<name>A0A161SBJ6_9FLAO</name>
<evidence type="ECO:0000313" key="2">
    <source>
        <dbReference type="Proteomes" id="UP000076630"/>
    </source>
</evidence>
<evidence type="ECO:0008006" key="3">
    <source>
        <dbReference type="Google" id="ProtNLM"/>
    </source>
</evidence>
<protein>
    <recommendedName>
        <fullName evidence="3">N-acetyltransferase domain-containing protein</fullName>
    </recommendedName>
</protein>
<dbReference type="InterPro" id="IPR016181">
    <property type="entry name" value="Acyl_CoA_acyltransferase"/>
</dbReference>
<dbReference type="RefSeq" id="WP_038985306.1">
    <property type="nucleotide sequence ID" value="NZ_JWJO01000012.1"/>
</dbReference>
<dbReference type="SUPFAM" id="SSF55729">
    <property type="entry name" value="Acyl-CoA N-acyltransferases (Nat)"/>
    <property type="match status" value="1"/>
</dbReference>
<gene>
    <name evidence="1" type="ORF">AV926_14060</name>
</gene>
<dbReference type="Proteomes" id="UP000076630">
    <property type="component" value="Unassembled WGS sequence"/>
</dbReference>
<evidence type="ECO:0000313" key="1">
    <source>
        <dbReference type="EMBL" id="KZE77495.1"/>
    </source>
</evidence>
<proteinExistence type="predicted"/>
<organism evidence="1 2">
    <name type="scientific">Myroides marinus</name>
    <dbReference type="NCBI Taxonomy" id="703342"/>
    <lineage>
        <taxon>Bacteria</taxon>
        <taxon>Pseudomonadati</taxon>
        <taxon>Bacteroidota</taxon>
        <taxon>Flavobacteriia</taxon>
        <taxon>Flavobacteriales</taxon>
        <taxon>Flavobacteriaceae</taxon>
        <taxon>Myroides</taxon>
    </lineage>
</organism>
<dbReference type="OrthoDB" id="1447143at2"/>